<evidence type="ECO:0000256" key="2">
    <source>
        <dbReference type="ARBA" id="ARBA00022692"/>
    </source>
</evidence>
<keyword evidence="3" id="KW-1133">Transmembrane helix</keyword>
<gene>
    <name evidence="10" type="ORF">CGI_10014730</name>
</gene>
<keyword evidence="2 8" id="KW-0812">Transmembrane</keyword>
<evidence type="ECO:0000256" key="3">
    <source>
        <dbReference type="ARBA" id="ARBA00022989"/>
    </source>
</evidence>
<sequence length="192" mass="21403">MGIQNITNKTENDVDIYTLNSLRAEFLTVNTVILGVYLVIGVLGNSLVFYIYKCCITKHRTDRFFIPYLAVSDALSCIVGSGFGLALNLLPIRFSGDALCKGLWFLTKWSTLVSALMLLLIAIERYKKVCKPFGPQMTPLAKQLSIIALFVLSAILTFPTVFFHGEISFPARGTSHLTGNFFSFDFHLLSLF</sequence>
<evidence type="ECO:0000256" key="5">
    <source>
        <dbReference type="ARBA" id="ARBA00023136"/>
    </source>
</evidence>
<dbReference type="Gene3D" id="1.20.1070.10">
    <property type="entry name" value="Rhodopsin 7-helix transmembrane proteins"/>
    <property type="match status" value="1"/>
</dbReference>
<feature type="domain" description="G-protein coupled receptors family 1 profile" evidence="9">
    <location>
        <begin position="44"/>
        <end position="192"/>
    </location>
</feature>
<evidence type="ECO:0000256" key="1">
    <source>
        <dbReference type="ARBA" id="ARBA00004141"/>
    </source>
</evidence>
<dbReference type="InterPro" id="IPR000276">
    <property type="entry name" value="GPCR_Rhodpsn"/>
</dbReference>
<keyword evidence="5" id="KW-0472">Membrane</keyword>
<evidence type="ECO:0000259" key="9">
    <source>
        <dbReference type="PROSITE" id="PS50262"/>
    </source>
</evidence>
<dbReference type="PANTHER" id="PTHR24243:SF208">
    <property type="entry name" value="PYROKININ-1 RECEPTOR"/>
    <property type="match status" value="1"/>
</dbReference>
<dbReference type="GO" id="GO:0004930">
    <property type="term" value="F:G protein-coupled receptor activity"/>
    <property type="evidence" value="ECO:0007669"/>
    <property type="project" value="UniProtKB-KW"/>
</dbReference>
<dbReference type="SUPFAM" id="SSF81321">
    <property type="entry name" value="Family A G protein-coupled receptor-like"/>
    <property type="match status" value="1"/>
</dbReference>
<comment type="subcellular location">
    <subcellularLocation>
        <location evidence="1">Membrane</location>
        <topology evidence="1">Multi-pass membrane protein</topology>
    </subcellularLocation>
</comment>
<evidence type="ECO:0000313" key="10">
    <source>
        <dbReference type="EMBL" id="EKC33833.1"/>
    </source>
</evidence>
<evidence type="ECO:0000256" key="8">
    <source>
        <dbReference type="RuleBase" id="RU000688"/>
    </source>
</evidence>
<dbReference type="HOGENOM" id="CLU_1416423_0_0_1"/>
<proteinExistence type="inferred from homology"/>
<keyword evidence="4 8" id="KW-0297">G-protein coupled receptor</keyword>
<dbReference type="EMBL" id="JH816298">
    <property type="protein sequence ID" value="EKC33833.1"/>
    <property type="molecule type" value="Genomic_DNA"/>
</dbReference>
<evidence type="ECO:0000256" key="6">
    <source>
        <dbReference type="ARBA" id="ARBA00023170"/>
    </source>
</evidence>
<comment type="similarity">
    <text evidence="8">Belongs to the G-protein coupled receptor 1 family.</text>
</comment>
<dbReference type="PROSITE" id="PS00237">
    <property type="entry name" value="G_PROTEIN_RECEP_F1_1"/>
    <property type="match status" value="1"/>
</dbReference>
<dbReference type="Pfam" id="PF00001">
    <property type="entry name" value="7tm_1"/>
    <property type="match status" value="1"/>
</dbReference>
<keyword evidence="7 8" id="KW-0807">Transducer</keyword>
<dbReference type="PANTHER" id="PTHR24243">
    <property type="entry name" value="G-PROTEIN COUPLED RECEPTOR"/>
    <property type="match status" value="1"/>
</dbReference>
<reference evidence="10" key="1">
    <citation type="journal article" date="2012" name="Nature">
        <title>The oyster genome reveals stress adaptation and complexity of shell formation.</title>
        <authorList>
            <person name="Zhang G."/>
            <person name="Fang X."/>
            <person name="Guo X."/>
            <person name="Li L."/>
            <person name="Luo R."/>
            <person name="Xu F."/>
            <person name="Yang P."/>
            <person name="Zhang L."/>
            <person name="Wang X."/>
            <person name="Qi H."/>
            <person name="Xiong Z."/>
            <person name="Que H."/>
            <person name="Xie Y."/>
            <person name="Holland P.W."/>
            <person name="Paps J."/>
            <person name="Zhu Y."/>
            <person name="Wu F."/>
            <person name="Chen Y."/>
            <person name="Wang J."/>
            <person name="Peng C."/>
            <person name="Meng J."/>
            <person name="Yang L."/>
            <person name="Liu J."/>
            <person name="Wen B."/>
            <person name="Zhang N."/>
            <person name="Huang Z."/>
            <person name="Zhu Q."/>
            <person name="Feng Y."/>
            <person name="Mount A."/>
            <person name="Hedgecock D."/>
            <person name="Xu Z."/>
            <person name="Liu Y."/>
            <person name="Domazet-Loso T."/>
            <person name="Du Y."/>
            <person name="Sun X."/>
            <person name="Zhang S."/>
            <person name="Liu B."/>
            <person name="Cheng P."/>
            <person name="Jiang X."/>
            <person name="Li J."/>
            <person name="Fan D."/>
            <person name="Wang W."/>
            <person name="Fu W."/>
            <person name="Wang T."/>
            <person name="Wang B."/>
            <person name="Zhang J."/>
            <person name="Peng Z."/>
            <person name="Li Y."/>
            <person name="Li N."/>
            <person name="Wang J."/>
            <person name="Chen M."/>
            <person name="He Y."/>
            <person name="Tan F."/>
            <person name="Song X."/>
            <person name="Zheng Q."/>
            <person name="Huang R."/>
            <person name="Yang H."/>
            <person name="Du X."/>
            <person name="Chen L."/>
            <person name="Yang M."/>
            <person name="Gaffney P.M."/>
            <person name="Wang S."/>
            <person name="Luo L."/>
            <person name="She Z."/>
            <person name="Ming Y."/>
            <person name="Huang W."/>
            <person name="Zhang S."/>
            <person name="Huang B."/>
            <person name="Zhang Y."/>
            <person name="Qu T."/>
            <person name="Ni P."/>
            <person name="Miao G."/>
            <person name="Wang J."/>
            <person name="Wang Q."/>
            <person name="Steinberg C.E."/>
            <person name="Wang H."/>
            <person name="Li N."/>
            <person name="Qian L."/>
            <person name="Zhang G."/>
            <person name="Li Y."/>
            <person name="Yang H."/>
            <person name="Liu X."/>
            <person name="Wang J."/>
            <person name="Yin Y."/>
            <person name="Wang J."/>
        </authorList>
    </citation>
    <scope>NUCLEOTIDE SEQUENCE [LARGE SCALE GENOMIC DNA]</scope>
    <source>
        <strain evidence="10">05x7-T-G4-1.051#20</strain>
    </source>
</reference>
<dbReference type="AlphaFoldDB" id="K1QJ73"/>
<dbReference type="CDD" id="cd00637">
    <property type="entry name" value="7tm_classA_rhodopsin-like"/>
    <property type="match status" value="1"/>
</dbReference>
<name>K1QJ73_MAGGI</name>
<dbReference type="InParanoid" id="K1QJ73"/>
<protein>
    <submittedName>
        <fullName evidence="10">Neuropeptide Y receptor type 4</fullName>
    </submittedName>
</protein>
<dbReference type="InterPro" id="IPR017452">
    <property type="entry name" value="GPCR_Rhodpsn_7TM"/>
</dbReference>
<organism evidence="10">
    <name type="scientific">Magallana gigas</name>
    <name type="common">Pacific oyster</name>
    <name type="synonym">Crassostrea gigas</name>
    <dbReference type="NCBI Taxonomy" id="29159"/>
    <lineage>
        <taxon>Eukaryota</taxon>
        <taxon>Metazoa</taxon>
        <taxon>Spiralia</taxon>
        <taxon>Lophotrochozoa</taxon>
        <taxon>Mollusca</taxon>
        <taxon>Bivalvia</taxon>
        <taxon>Autobranchia</taxon>
        <taxon>Pteriomorphia</taxon>
        <taxon>Ostreida</taxon>
        <taxon>Ostreoidea</taxon>
        <taxon>Ostreidae</taxon>
        <taxon>Magallana</taxon>
    </lineage>
</organism>
<evidence type="ECO:0000256" key="7">
    <source>
        <dbReference type="ARBA" id="ARBA00023224"/>
    </source>
</evidence>
<dbReference type="GO" id="GO:0005886">
    <property type="term" value="C:plasma membrane"/>
    <property type="evidence" value="ECO:0007669"/>
    <property type="project" value="TreeGrafter"/>
</dbReference>
<evidence type="ECO:0000256" key="4">
    <source>
        <dbReference type="ARBA" id="ARBA00023040"/>
    </source>
</evidence>
<accession>K1QJ73</accession>
<dbReference type="PROSITE" id="PS50262">
    <property type="entry name" value="G_PROTEIN_RECEP_F1_2"/>
    <property type="match status" value="1"/>
</dbReference>
<dbReference type="PRINTS" id="PR00237">
    <property type="entry name" value="GPCRRHODOPSN"/>
</dbReference>
<keyword evidence="6 8" id="KW-0675">Receptor</keyword>